<comment type="caution">
    <text evidence="1">The sequence shown here is derived from an EMBL/GenBank/DDBJ whole genome shotgun (WGS) entry which is preliminary data.</text>
</comment>
<protein>
    <submittedName>
        <fullName evidence="1">Uncharacterized protein</fullName>
    </submittedName>
</protein>
<dbReference type="AlphaFoldDB" id="A0AAW4UDG0"/>
<evidence type="ECO:0000313" key="1">
    <source>
        <dbReference type="EMBL" id="MCB6937548.1"/>
    </source>
</evidence>
<name>A0AAW4UDG0_9FIRM</name>
<proteinExistence type="predicted"/>
<dbReference type="RefSeq" id="WP_306780603.1">
    <property type="nucleotide sequence ID" value="NZ_JAJCJK010000004.1"/>
</dbReference>
<sequence length="102" mass="11641">MFVKSQDGAVVLNNDKVTEYSTDSKYDGRYKVAALVGESRVVIGRYSTKEKCRMAISMLMDCYTMNLLLERGQDENPRDLVCEYVADQPLGVFEMPQEDEIE</sequence>
<dbReference type="EMBL" id="JAJCJK010000004">
    <property type="protein sequence ID" value="MCB6937548.1"/>
    <property type="molecule type" value="Genomic_DNA"/>
</dbReference>
<organism evidence="1 2">
    <name type="scientific">Agathobacter rectalis</name>
    <dbReference type="NCBI Taxonomy" id="39491"/>
    <lineage>
        <taxon>Bacteria</taxon>
        <taxon>Bacillati</taxon>
        <taxon>Bacillota</taxon>
        <taxon>Clostridia</taxon>
        <taxon>Lachnospirales</taxon>
        <taxon>Lachnospiraceae</taxon>
        <taxon>Agathobacter</taxon>
    </lineage>
</organism>
<reference evidence="1" key="1">
    <citation type="submission" date="2021-10" db="EMBL/GenBank/DDBJ databases">
        <title>Collection of gut derived symbiotic bacterial strains cultured from healthy donors.</title>
        <authorList>
            <person name="Lin H."/>
            <person name="Littmann E."/>
            <person name="Kohout C."/>
            <person name="Pamer E.G."/>
        </authorList>
    </citation>
    <scope>NUCLEOTIDE SEQUENCE</scope>
    <source>
        <strain evidence="1">DFI.9.42</strain>
    </source>
</reference>
<evidence type="ECO:0000313" key="2">
    <source>
        <dbReference type="Proteomes" id="UP001197684"/>
    </source>
</evidence>
<accession>A0AAW4UDG0</accession>
<gene>
    <name evidence="1" type="ORF">LIZ56_03855</name>
</gene>
<dbReference type="Proteomes" id="UP001197684">
    <property type="component" value="Unassembled WGS sequence"/>
</dbReference>